<dbReference type="RefSeq" id="WP_051225969.1">
    <property type="nucleotide sequence ID" value="NZ_UGQB01000004.1"/>
</dbReference>
<evidence type="ECO:0000313" key="3">
    <source>
        <dbReference type="EMBL" id="STZ08315.1"/>
    </source>
</evidence>
<accession>A0A378QZF5</accession>
<sequence length="242" mass="28138">MSNLIPSQTGLTLRLTDTPINLTNKLLAHTGVKGISEMNDDELWEWWLSLDDEWKFLLIRRGLKLKLWHNKDWKFNRVYHYQTEFDWLNRELVFGCLKALRKLVKINLGNGKNQDLSVLTNLTQLTRLNLGNNQIQDISILINLTQLKKLDLNCNQIQNLSVLANLTKLTTLYLSFNQIQDTTPLANLSQLIELGLGNNQIQDISSLAHLTQLRFLNLNCNPIKSQDIKWLQQQLPNCRIYF</sequence>
<dbReference type="PROSITE" id="PS51450">
    <property type="entry name" value="LRR"/>
    <property type="match status" value="4"/>
</dbReference>
<dbReference type="InterPro" id="IPR025875">
    <property type="entry name" value="Leu-rich_rpt_4"/>
</dbReference>
<dbReference type="Gene3D" id="3.80.10.10">
    <property type="entry name" value="Ribonuclease Inhibitor"/>
    <property type="match status" value="1"/>
</dbReference>
<dbReference type="InterPro" id="IPR001611">
    <property type="entry name" value="Leu-rich_rpt"/>
</dbReference>
<dbReference type="InterPro" id="IPR032675">
    <property type="entry name" value="LRR_dom_sf"/>
</dbReference>
<keyword evidence="1" id="KW-0433">Leucine-rich repeat</keyword>
<organism evidence="3 4">
    <name type="scientific">Moraxella caprae</name>
    <dbReference type="NCBI Taxonomy" id="90240"/>
    <lineage>
        <taxon>Bacteria</taxon>
        <taxon>Pseudomonadati</taxon>
        <taxon>Pseudomonadota</taxon>
        <taxon>Gammaproteobacteria</taxon>
        <taxon>Moraxellales</taxon>
        <taxon>Moraxellaceae</taxon>
        <taxon>Moraxella</taxon>
    </lineage>
</organism>
<dbReference type="OrthoDB" id="6650181at2"/>
<dbReference type="EMBL" id="UGQB01000004">
    <property type="protein sequence ID" value="STZ08315.1"/>
    <property type="molecule type" value="Genomic_DNA"/>
</dbReference>
<protein>
    <submittedName>
        <fullName evidence="3">Internalin-A</fullName>
    </submittedName>
</protein>
<dbReference type="InterPro" id="IPR003591">
    <property type="entry name" value="Leu-rich_rpt_typical-subtyp"/>
</dbReference>
<reference evidence="3 4" key="1">
    <citation type="submission" date="2018-06" db="EMBL/GenBank/DDBJ databases">
        <authorList>
            <consortium name="Pathogen Informatics"/>
            <person name="Doyle S."/>
        </authorList>
    </citation>
    <scope>NUCLEOTIDE SEQUENCE [LARGE SCALE GENOMIC DNA]</scope>
    <source>
        <strain evidence="3 4">NCTC12877</strain>
    </source>
</reference>
<dbReference type="SUPFAM" id="SSF52058">
    <property type="entry name" value="L domain-like"/>
    <property type="match status" value="1"/>
</dbReference>
<evidence type="ECO:0000256" key="2">
    <source>
        <dbReference type="ARBA" id="ARBA00022737"/>
    </source>
</evidence>
<gene>
    <name evidence="3" type="primary">inlA_2</name>
    <name evidence="3" type="ORF">NCTC12877_01315</name>
</gene>
<keyword evidence="4" id="KW-1185">Reference proteome</keyword>
<dbReference type="Pfam" id="PF12799">
    <property type="entry name" value="LRR_4"/>
    <property type="match status" value="2"/>
</dbReference>
<dbReference type="InterPro" id="IPR050836">
    <property type="entry name" value="SDS22/Internalin_LRR"/>
</dbReference>
<dbReference type="PANTHER" id="PTHR46652:SF3">
    <property type="entry name" value="LEUCINE-RICH REPEAT-CONTAINING PROTEIN 9"/>
    <property type="match status" value="1"/>
</dbReference>
<keyword evidence="2" id="KW-0677">Repeat</keyword>
<dbReference type="Proteomes" id="UP000254065">
    <property type="component" value="Unassembled WGS sequence"/>
</dbReference>
<dbReference type="SMART" id="SM00365">
    <property type="entry name" value="LRR_SD22"/>
    <property type="match status" value="4"/>
</dbReference>
<dbReference type="SMART" id="SM00369">
    <property type="entry name" value="LRR_TYP"/>
    <property type="match status" value="5"/>
</dbReference>
<evidence type="ECO:0000256" key="1">
    <source>
        <dbReference type="ARBA" id="ARBA00022614"/>
    </source>
</evidence>
<dbReference type="AlphaFoldDB" id="A0A378QZF5"/>
<evidence type="ECO:0000313" key="4">
    <source>
        <dbReference type="Proteomes" id="UP000254065"/>
    </source>
</evidence>
<name>A0A378QZF5_9GAMM</name>
<proteinExistence type="predicted"/>
<dbReference type="STRING" id="1122244.GCA_000426885_01791"/>
<dbReference type="PANTHER" id="PTHR46652">
    <property type="entry name" value="LEUCINE-RICH REPEAT AND IQ DOMAIN-CONTAINING PROTEIN 1-RELATED"/>
    <property type="match status" value="1"/>
</dbReference>